<evidence type="ECO:0000313" key="1">
    <source>
        <dbReference type="EMBL" id="OAT50394.1"/>
    </source>
</evidence>
<dbReference type="AlphaFoldDB" id="A0A1B7JRQ5"/>
<dbReference type="RefSeq" id="WP_068437356.1">
    <property type="nucleotide sequence ID" value="NZ_LXEW01000037.1"/>
</dbReference>
<dbReference type="EMBL" id="LXEW01000037">
    <property type="protein sequence ID" value="OAT50394.1"/>
    <property type="molecule type" value="Genomic_DNA"/>
</dbReference>
<organism evidence="1 2">
    <name type="scientific">Providencia heimbachae ATCC 35613</name>
    <dbReference type="NCBI Taxonomy" id="1354272"/>
    <lineage>
        <taxon>Bacteria</taxon>
        <taxon>Pseudomonadati</taxon>
        <taxon>Pseudomonadota</taxon>
        <taxon>Gammaproteobacteria</taxon>
        <taxon>Enterobacterales</taxon>
        <taxon>Morganellaceae</taxon>
        <taxon>Providencia</taxon>
    </lineage>
</organism>
<dbReference type="InterPro" id="IPR031854">
    <property type="entry name" value="FidL-like"/>
</dbReference>
<sequence length="159" mass="18346">MKKYIILSTVIVSSVLISTVIINKRKDDVNICHSEVVWIKDNGTPEGISLKAKMSILTSNKNQGRINIYGYIKNQELTYRLDRAIYFNHQPVDKKGNYSINFTSLSVTTSDNTPSELFSNFIQLEKDKINYYVNITKMEDNIYILKDEAYSSFTCHIEQ</sequence>
<dbReference type="Proteomes" id="UP000078224">
    <property type="component" value="Unassembled WGS sequence"/>
</dbReference>
<dbReference type="PATRIC" id="fig|1354272.4.peg.2602"/>
<dbReference type="OrthoDB" id="6455141at2"/>
<keyword evidence="2" id="KW-1185">Reference proteome</keyword>
<protein>
    <submittedName>
        <fullName evidence="1">Uncharacterized protein</fullName>
    </submittedName>
</protein>
<comment type="caution">
    <text evidence="1">The sequence shown here is derived from an EMBL/GenBank/DDBJ whole genome shotgun (WGS) entry which is preliminary data.</text>
</comment>
<accession>A0A1B7JRQ5</accession>
<dbReference type="Pfam" id="PF15941">
    <property type="entry name" value="FidL_like"/>
    <property type="match status" value="1"/>
</dbReference>
<evidence type="ECO:0000313" key="2">
    <source>
        <dbReference type="Proteomes" id="UP000078224"/>
    </source>
</evidence>
<reference evidence="1 2" key="1">
    <citation type="submission" date="2016-04" db="EMBL/GenBank/DDBJ databases">
        <title>ATOL: Assembling a taxonomically balanced genome-scale reconstruction of the evolutionary history of the Enterobacteriaceae.</title>
        <authorList>
            <person name="Plunkett G.III."/>
            <person name="Neeno-Eckwall E.C."/>
            <person name="Glasner J.D."/>
            <person name="Perna N.T."/>
        </authorList>
    </citation>
    <scope>NUCLEOTIDE SEQUENCE [LARGE SCALE GENOMIC DNA]</scope>
    <source>
        <strain evidence="1 2">ATCC 35613</strain>
    </source>
</reference>
<gene>
    <name evidence="1" type="ORF">M998_2556</name>
</gene>
<proteinExistence type="predicted"/>
<name>A0A1B7JRQ5_9GAMM</name>